<comment type="subcellular location">
    <subcellularLocation>
        <location evidence="1">Membrane</location>
        <topology evidence="1">Single-pass type II membrane protein</topology>
    </subcellularLocation>
</comment>
<keyword evidence="9" id="KW-1185">Reference proteome</keyword>
<dbReference type="Proteomes" id="UP000655225">
    <property type="component" value="Unassembled WGS sequence"/>
</dbReference>
<keyword evidence="3" id="KW-0808">Transferase</keyword>
<feature type="transmembrane region" description="Helical" evidence="7">
    <location>
        <begin position="21"/>
        <end position="39"/>
    </location>
</feature>
<evidence type="ECO:0000256" key="1">
    <source>
        <dbReference type="ARBA" id="ARBA00004606"/>
    </source>
</evidence>
<proteinExistence type="predicted"/>
<feature type="compositionally biased region" description="Low complexity" evidence="6">
    <location>
        <begin position="43"/>
        <end position="53"/>
    </location>
</feature>
<evidence type="ECO:0000256" key="4">
    <source>
        <dbReference type="ARBA" id="ARBA00023136"/>
    </source>
</evidence>
<protein>
    <submittedName>
        <fullName evidence="8">Uncharacterized protein</fullName>
    </submittedName>
</protein>
<dbReference type="GO" id="GO:0016020">
    <property type="term" value="C:membrane"/>
    <property type="evidence" value="ECO:0007669"/>
    <property type="project" value="UniProtKB-SubCell"/>
</dbReference>
<evidence type="ECO:0000313" key="8">
    <source>
        <dbReference type="EMBL" id="KAF8402016.1"/>
    </source>
</evidence>
<dbReference type="OrthoDB" id="2019572at2759"/>
<evidence type="ECO:0000256" key="5">
    <source>
        <dbReference type="ARBA" id="ARBA00023180"/>
    </source>
</evidence>
<keyword evidence="7" id="KW-1133">Transmembrane helix</keyword>
<feature type="region of interest" description="Disordered" evidence="6">
    <location>
        <begin position="43"/>
        <end position="70"/>
    </location>
</feature>
<keyword evidence="4 7" id="KW-0472">Membrane</keyword>
<dbReference type="AlphaFoldDB" id="A0A835DG60"/>
<evidence type="ECO:0000256" key="6">
    <source>
        <dbReference type="SAM" id="MobiDB-lite"/>
    </source>
</evidence>
<dbReference type="PANTHER" id="PTHR45719:SF10">
    <property type="entry name" value="CORE-2_I-BRANCHING BETA-1,6-N-ACETYLGLUCOSAMINYLTRANSFERASE FAMILY PROTEIN"/>
    <property type="match status" value="1"/>
</dbReference>
<gene>
    <name evidence="8" type="ORF">HHK36_012967</name>
</gene>
<dbReference type="InterPro" id="IPR044610">
    <property type="entry name" value="GLCAT14A/B/C"/>
</dbReference>
<dbReference type="InterPro" id="IPR003406">
    <property type="entry name" value="Glyco_trans_14"/>
</dbReference>
<comment type="caution">
    <text evidence="8">The sequence shown here is derived from an EMBL/GenBank/DDBJ whole genome shotgun (WGS) entry which is preliminary data.</text>
</comment>
<keyword evidence="5" id="KW-0325">Glycoprotein</keyword>
<dbReference type="OMA" id="PNHQPHR"/>
<name>A0A835DG60_TETSI</name>
<evidence type="ECO:0000313" key="9">
    <source>
        <dbReference type="Proteomes" id="UP000655225"/>
    </source>
</evidence>
<reference evidence="8 9" key="1">
    <citation type="submission" date="2020-04" db="EMBL/GenBank/DDBJ databases">
        <title>Plant Genome Project.</title>
        <authorList>
            <person name="Zhang R.-G."/>
        </authorList>
    </citation>
    <scope>NUCLEOTIDE SEQUENCE [LARGE SCALE GENOMIC DNA]</scope>
    <source>
        <strain evidence="8">YNK0</strain>
        <tissue evidence="8">Leaf</tissue>
    </source>
</reference>
<evidence type="ECO:0000256" key="7">
    <source>
        <dbReference type="SAM" id="Phobius"/>
    </source>
</evidence>
<keyword evidence="7" id="KW-0812">Transmembrane</keyword>
<sequence length="426" mass="47738">MQNSPPPLPTTTTISKENRNLYCLLATSLVSLIFILSFSSSSSSSSSSPFSFPNRPQKQLFLHNPNNPNSNPLLPTPPSIAYFISGSNGDSDRILRLLFSIYHPRNQYLLHLDASALQSQRDQLALSVQSVPVFRATQNVNVVGKSDFDNPRGPSSIASTLHGAAILLRFSANWDWFINLSAADYPLVTQDDLLHILSFLPKDLNFVNHSSYIGWRESHRLKPIIVDPGLYLSDKTEIFYGTQKRELPNAYRLFTGSSTAILSRKFVEFCILGPDNLPRTLLMYLSNSLSPQAKYFPTILCNSRQFNRTTVNHNLQYTSWDNPPKQEPRTLGLNDFDEMIQSGAAFGTRFLLDDPVLDRIDREVLNRSAGTTIPGGWCLGESDNEKCAVWGDASVLRPGPGARRLERCIVEMLFNGTFRSRQCVVE</sequence>
<dbReference type="EMBL" id="JABCRI010000008">
    <property type="protein sequence ID" value="KAF8402016.1"/>
    <property type="molecule type" value="Genomic_DNA"/>
</dbReference>
<keyword evidence="2" id="KW-0328">Glycosyltransferase</keyword>
<dbReference type="GO" id="GO:0015020">
    <property type="term" value="F:glucuronosyltransferase activity"/>
    <property type="evidence" value="ECO:0007669"/>
    <property type="project" value="InterPro"/>
</dbReference>
<organism evidence="8 9">
    <name type="scientific">Tetracentron sinense</name>
    <name type="common">Spur-leaf</name>
    <dbReference type="NCBI Taxonomy" id="13715"/>
    <lineage>
        <taxon>Eukaryota</taxon>
        <taxon>Viridiplantae</taxon>
        <taxon>Streptophyta</taxon>
        <taxon>Embryophyta</taxon>
        <taxon>Tracheophyta</taxon>
        <taxon>Spermatophyta</taxon>
        <taxon>Magnoliopsida</taxon>
        <taxon>Trochodendrales</taxon>
        <taxon>Trochodendraceae</taxon>
        <taxon>Tetracentron</taxon>
    </lineage>
</organism>
<dbReference type="Pfam" id="PF02485">
    <property type="entry name" value="Branch"/>
    <property type="match status" value="1"/>
</dbReference>
<dbReference type="PANTHER" id="PTHR45719">
    <property type="entry name" value="GLYCOSYLTRANSFERASE"/>
    <property type="match status" value="1"/>
</dbReference>
<evidence type="ECO:0000256" key="2">
    <source>
        <dbReference type="ARBA" id="ARBA00022676"/>
    </source>
</evidence>
<evidence type="ECO:0000256" key="3">
    <source>
        <dbReference type="ARBA" id="ARBA00022679"/>
    </source>
</evidence>
<accession>A0A835DG60</accession>